<keyword evidence="7 13" id="KW-0418">Kinase</keyword>
<dbReference type="Pfam" id="PF00512">
    <property type="entry name" value="HisKA"/>
    <property type="match status" value="1"/>
</dbReference>
<organism evidence="13 14">
    <name type="scientific">Kineosporia succinea</name>
    <dbReference type="NCBI Taxonomy" id="84632"/>
    <lineage>
        <taxon>Bacteria</taxon>
        <taxon>Bacillati</taxon>
        <taxon>Actinomycetota</taxon>
        <taxon>Actinomycetes</taxon>
        <taxon>Kineosporiales</taxon>
        <taxon>Kineosporiaceae</taxon>
        <taxon>Kineosporia</taxon>
    </lineage>
</organism>
<dbReference type="CDD" id="cd00082">
    <property type="entry name" value="HisKA"/>
    <property type="match status" value="1"/>
</dbReference>
<dbReference type="SMART" id="SM00387">
    <property type="entry name" value="HATPase_c"/>
    <property type="match status" value="1"/>
</dbReference>
<dbReference type="Proteomes" id="UP001235712">
    <property type="component" value="Unassembled WGS sequence"/>
</dbReference>
<dbReference type="GO" id="GO:0004673">
    <property type="term" value="F:protein histidine kinase activity"/>
    <property type="evidence" value="ECO:0007669"/>
    <property type="project" value="UniProtKB-EC"/>
</dbReference>
<dbReference type="Pfam" id="PF02518">
    <property type="entry name" value="HATPase_c"/>
    <property type="match status" value="1"/>
</dbReference>
<name>A0ABT9PE76_9ACTN</name>
<dbReference type="Gene3D" id="3.30.565.10">
    <property type="entry name" value="Histidine kinase-like ATPase, C-terminal domain"/>
    <property type="match status" value="1"/>
</dbReference>
<evidence type="ECO:0000256" key="9">
    <source>
        <dbReference type="ARBA" id="ARBA00023012"/>
    </source>
</evidence>
<feature type="domain" description="Histidine kinase" evidence="11">
    <location>
        <begin position="382"/>
        <end position="596"/>
    </location>
</feature>
<dbReference type="InterPro" id="IPR036097">
    <property type="entry name" value="HisK_dim/P_sf"/>
</dbReference>
<evidence type="ECO:0000313" key="14">
    <source>
        <dbReference type="Proteomes" id="UP001235712"/>
    </source>
</evidence>
<dbReference type="PRINTS" id="PR00344">
    <property type="entry name" value="BCTRLSENSOR"/>
</dbReference>
<keyword evidence="4" id="KW-0597">Phosphoprotein</keyword>
<evidence type="ECO:0000259" key="12">
    <source>
        <dbReference type="PROSITE" id="PS50885"/>
    </source>
</evidence>
<dbReference type="InterPro" id="IPR036890">
    <property type="entry name" value="HATPase_C_sf"/>
</dbReference>
<keyword evidence="9" id="KW-0902">Two-component regulatory system</keyword>
<dbReference type="EMBL" id="JAUSQZ010000001">
    <property type="protein sequence ID" value="MDP9830699.1"/>
    <property type="molecule type" value="Genomic_DNA"/>
</dbReference>
<evidence type="ECO:0000256" key="3">
    <source>
        <dbReference type="ARBA" id="ARBA00012438"/>
    </source>
</evidence>
<dbReference type="Gene3D" id="1.10.287.130">
    <property type="match status" value="1"/>
</dbReference>
<dbReference type="CDD" id="cd16922">
    <property type="entry name" value="HATPase_EvgS-ArcB-TorS-like"/>
    <property type="match status" value="1"/>
</dbReference>
<evidence type="ECO:0000256" key="4">
    <source>
        <dbReference type="ARBA" id="ARBA00022553"/>
    </source>
</evidence>
<feature type="transmembrane region" description="Helical" evidence="10">
    <location>
        <begin position="305"/>
        <end position="326"/>
    </location>
</feature>
<feature type="domain" description="HAMP" evidence="12">
    <location>
        <begin position="328"/>
        <end position="374"/>
    </location>
</feature>
<keyword evidence="6 10" id="KW-0812">Transmembrane</keyword>
<keyword evidence="10" id="KW-0472">Membrane</keyword>
<dbReference type="PROSITE" id="PS50109">
    <property type="entry name" value="HIS_KIN"/>
    <property type="match status" value="1"/>
</dbReference>
<dbReference type="PROSITE" id="PS50885">
    <property type="entry name" value="HAMP"/>
    <property type="match status" value="1"/>
</dbReference>
<evidence type="ECO:0000256" key="1">
    <source>
        <dbReference type="ARBA" id="ARBA00000085"/>
    </source>
</evidence>
<dbReference type="EC" id="2.7.13.3" evidence="3"/>
<protein>
    <recommendedName>
        <fullName evidence="3">histidine kinase</fullName>
        <ecNumber evidence="3">2.7.13.3</ecNumber>
    </recommendedName>
</protein>
<feature type="transmembrane region" description="Helical" evidence="10">
    <location>
        <begin position="9"/>
        <end position="32"/>
    </location>
</feature>
<gene>
    <name evidence="13" type="ORF">J2S57_006448</name>
</gene>
<dbReference type="Gene3D" id="6.10.340.10">
    <property type="match status" value="1"/>
</dbReference>
<dbReference type="InterPro" id="IPR004358">
    <property type="entry name" value="Sig_transdc_His_kin-like_C"/>
</dbReference>
<dbReference type="InterPro" id="IPR005467">
    <property type="entry name" value="His_kinase_dom"/>
</dbReference>
<dbReference type="SUPFAM" id="SSF55874">
    <property type="entry name" value="ATPase domain of HSP90 chaperone/DNA topoisomerase II/histidine kinase"/>
    <property type="match status" value="1"/>
</dbReference>
<comment type="subcellular location">
    <subcellularLocation>
        <location evidence="2">Cell membrane</location>
    </subcellularLocation>
</comment>
<dbReference type="PANTHER" id="PTHR43711">
    <property type="entry name" value="TWO-COMPONENT HISTIDINE KINASE"/>
    <property type="match status" value="1"/>
</dbReference>
<evidence type="ECO:0000256" key="6">
    <source>
        <dbReference type="ARBA" id="ARBA00022692"/>
    </source>
</evidence>
<evidence type="ECO:0000259" key="11">
    <source>
        <dbReference type="PROSITE" id="PS50109"/>
    </source>
</evidence>
<reference evidence="13 14" key="1">
    <citation type="submission" date="2023-07" db="EMBL/GenBank/DDBJ databases">
        <title>Sequencing the genomes of 1000 actinobacteria strains.</title>
        <authorList>
            <person name="Klenk H.-P."/>
        </authorList>
    </citation>
    <scope>NUCLEOTIDE SEQUENCE [LARGE SCALE GENOMIC DNA]</scope>
    <source>
        <strain evidence="13 14">DSM 44388</strain>
    </source>
</reference>
<dbReference type="InterPro" id="IPR003661">
    <property type="entry name" value="HisK_dim/P_dom"/>
</dbReference>
<dbReference type="InterPro" id="IPR003660">
    <property type="entry name" value="HAMP_dom"/>
</dbReference>
<dbReference type="CDD" id="cd06225">
    <property type="entry name" value="HAMP"/>
    <property type="match status" value="1"/>
</dbReference>
<dbReference type="SMART" id="SM00388">
    <property type="entry name" value="HisKA"/>
    <property type="match status" value="1"/>
</dbReference>
<sequence>MSVPLRHSLVARLLVMSVAIAVISVAATAWLATRTATQAIRQEQGRSLAGEKALYDTLIDYAATRRDWSGVRPLLAERADDLDRRITLTALTDGAVVAQSSAGPAPPAGTQPSATVDPLRIDTTLTGGSSRIDARVLGPYVLTDQESAALDDAAVSLMRCLTATGGVDLDDVEIVRAASGRPTVETAAGVDAAVLADCRARNPSPVTATERAALLDLGRLVTDCLGAGGTTRRPVTVPRATTATSVLLDQDSWYTGPDTAQARTCLEQARREQLQPYVAPAVQLFVTDPDTGQAGTAFTLSNGNVVRIVAVTGGVLLATILVTVLLGRRLVRPLRALTDGAARQEPVTLTSKDEFAYLARALNEARERRDRSEAQRRAMVGDVAHELRNPLTTIRGWLEAAQDGLTPTDRPLVDLLHDETMLLQHVIDDLADLAAADAGTFRVHREPLELNDVLVPVLEAHQGAADAAGVVLRADVEGEPTLTADAVRLRQLVGNLVSNGLRYTPAGGTVTVNARSDGDLVTVAVEDTGTGIAPEHLDKVFDRFWRADTSRTRASGGSGLGLAVVRQITELHDGTIEVESRLGEGTTFTVRLPAHSATACDTA</sequence>
<evidence type="ECO:0000313" key="13">
    <source>
        <dbReference type="EMBL" id="MDP9830699.1"/>
    </source>
</evidence>
<dbReference type="SUPFAM" id="SSF47384">
    <property type="entry name" value="Homodimeric domain of signal transducing histidine kinase"/>
    <property type="match status" value="1"/>
</dbReference>
<dbReference type="PANTHER" id="PTHR43711:SF1">
    <property type="entry name" value="HISTIDINE KINASE 1"/>
    <property type="match status" value="1"/>
</dbReference>
<keyword evidence="5 13" id="KW-0808">Transferase</keyword>
<proteinExistence type="predicted"/>
<evidence type="ECO:0000256" key="7">
    <source>
        <dbReference type="ARBA" id="ARBA00022777"/>
    </source>
</evidence>
<keyword evidence="8 10" id="KW-1133">Transmembrane helix</keyword>
<dbReference type="RefSeq" id="WP_307249764.1">
    <property type="nucleotide sequence ID" value="NZ_JAUSQZ010000001.1"/>
</dbReference>
<keyword evidence="14" id="KW-1185">Reference proteome</keyword>
<dbReference type="InterPro" id="IPR050736">
    <property type="entry name" value="Sensor_HK_Regulatory"/>
</dbReference>
<dbReference type="InterPro" id="IPR003594">
    <property type="entry name" value="HATPase_dom"/>
</dbReference>
<evidence type="ECO:0000256" key="10">
    <source>
        <dbReference type="SAM" id="Phobius"/>
    </source>
</evidence>
<comment type="catalytic activity">
    <reaction evidence="1">
        <text>ATP + protein L-histidine = ADP + protein N-phospho-L-histidine.</text>
        <dbReference type="EC" id="2.7.13.3"/>
    </reaction>
</comment>
<comment type="caution">
    <text evidence="13">The sequence shown here is derived from an EMBL/GenBank/DDBJ whole genome shotgun (WGS) entry which is preliminary data.</text>
</comment>
<evidence type="ECO:0000256" key="2">
    <source>
        <dbReference type="ARBA" id="ARBA00004236"/>
    </source>
</evidence>
<evidence type="ECO:0000256" key="5">
    <source>
        <dbReference type="ARBA" id="ARBA00022679"/>
    </source>
</evidence>
<accession>A0ABT9PE76</accession>
<evidence type="ECO:0000256" key="8">
    <source>
        <dbReference type="ARBA" id="ARBA00022989"/>
    </source>
</evidence>